<evidence type="ECO:0000313" key="3">
    <source>
        <dbReference type="Proteomes" id="UP000838412"/>
    </source>
</evidence>
<reference evidence="2" key="1">
    <citation type="submission" date="2022-01" db="EMBL/GenBank/DDBJ databases">
        <authorList>
            <person name="Braso-Vives M."/>
        </authorList>
    </citation>
    <scope>NUCLEOTIDE SEQUENCE</scope>
</reference>
<dbReference type="PANTHER" id="PTHR24367:SF318">
    <property type="entry name" value="LEUCINE-RICH GLIOMA-INACTIVATED PROTEIN 1-LIKE"/>
    <property type="match status" value="1"/>
</dbReference>
<organism evidence="2 3">
    <name type="scientific">Branchiostoma lanceolatum</name>
    <name type="common">Common lancelet</name>
    <name type="synonym">Amphioxus lanceolatum</name>
    <dbReference type="NCBI Taxonomy" id="7740"/>
    <lineage>
        <taxon>Eukaryota</taxon>
        <taxon>Metazoa</taxon>
        <taxon>Chordata</taxon>
        <taxon>Cephalochordata</taxon>
        <taxon>Leptocardii</taxon>
        <taxon>Amphioxiformes</taxon>
        <taxon>Branchiostomatidae</taxon>
        <taxon>Branchiostoma</taxon>
    </lineage>
</organism>
<feature type="region of interest" description="Disordered" evidence="1">
    <location>
        <begin position="380"/>
        <end position="423"/>
    </location>
</feature>
<proteinExistence type="predicted"/>
<gene>
    <name evidence="2" type="primary">SLIT3</name>
    <name evidence="2" type="ORF">BLAG_LOCUS6045</name>
</gene>
<evidence type="ECO:0000313" key="2">
    <source>
        <dbReference type="EMBL" id="CAH1242845.1"/>
    </source>
</evidence>
<dbReference type="InterPro" id="IPR032675">
    <property type="entry name" value="LRR_dom_sf"/>
</dbReference>
<feature type="compositionally biased region" description="Basic and acidic residues" evidence="1">
    <location>
        <begin position="400"/>
        <end position="410"/>
    </location>
</feature>
<feature type="region of interest" description="Disordered" evidence="1">
    <location>
        <begin position="256"/>
        <end position="276"/>
    </location>
</feature>
<accession>A0A8J9YWB2</accession>
<dbReference type="AlphaFoldDB" id="A0A8J9YWB2"/>
<dbReference type="PANTHER" id="PTHR24367">
    <property type="entry name" value="LEUCINE-RICH REPEAT-CONTAINING PROTEIN"/>
    <property type="match status" value="1"/>
</dbReference>
<dbReference type="EMBL" id="OV696698">
    <property type="protein sequence ID" value="CAH1242845.1"/>
    <property type="molecule type" value="Genomic_DNA"/>
</dbReference>
<dbReference type="Gene3D" id="3.80.10.10">
    <property type="entry name" value="Ribonuclease Inhibitor"/>
    <property type="match status" value="1"/>
</dbReference>
<name>A0A8J9YWB2_BRALA</name>
<keyword evidence="3" id="KW-1185">Reference proteome</keyword>
<evidence type="ECO:0000256" key="1">
    <source>
        <dbReference type="SAM" id="MobiDB-lite"/>
    </source>
</evidence>
<dbReference type="Proteomes" id="UP000838412">
    <property type="component" value="Chromosome 13"/>
</dbReference>
<dbReference type="SUPFAM" id="SSF52058">
    <property type="entry name" value="L domain-like"/>
    <property type="match status" value="1"/>
</dbReference>
<dbReference type="InterPro" id="IPR051295">
    <property type="entry name" value="LGI_related"/>
</dbReference>
<sequence length="423" mass="46446">MSKTARQQFLEVLCFKWHKSVAANSVCSAEDHGLTCLNGFPTGFDQSVVGITLNSLFNFTTLTKIHIPPLPNLITFVISGSTIQAIEAEAFSSAPSIQLITIRCGRLVHIGDFTFHNLPYLTSISINGNQLKVVPFGAISMIRRSTAVTVTRLWVNLENNQISTVLETGWRKISDSGVTLRLGGNPSACDGRMRWLICNATTLAQHTHGTILQAGHLQCTSPSELAGYDFKSLHNHSFCSYEDLTTALPMAVTSTFPTAEPTTQQERKPTSGDMDSTRGVVLEKNRQNPVHSRQHGLIISSQLISNRMYQHSGSVTDDARDTEDDSARLISNRLYSSSVSAIGDTKTTEETEQDSELTPYRTVPFHAINNTLRIDDIHNELTTDDSRPGVSIGGVPLSRGNRDDQGKDNMEPYAITPLDEIDP</sequence>
<protein>
    <submittedName>
        <fullName evidence="2">SLIT3 protein</fullName>
    </submittedName>
</protein>